<feature type="compositionally biased region" description="Basic residues" evidence="11">
    <location>
        <begin position="263"/>
        <end position="282"/>
    </location>
</feature>
<evidence type="ECO:0000256" key="1">
    <source>
        <dbReference type="ARBA" id="ARBA00004419"/>
    </source>
</evidence>
<accession>A0ABM1SXJ6</accession>
<name>A0ABM1SXJ6_LIMPO</name>
<evidence type="ECO:0000313" key="15">
    <source>
        <dbReference type="RefSeq" id="XP_022248352.1"/>
    </source>
</evidence>
<sequence>MLGGIATYFFKGEEVPESKNEEKTSYMTKETEDDWLLVDIWESNALPSMHQVDLKLHSAPKNENMKCKHLCPKVSGSASLSVQLPERVELATTLPDSPVSPTQMDGSWYITPPPCFTARGLVRVETSPLENLLIEHPSMSVYGSDYLRVLSSVNKEVYTSRKTDAEKDETSSLIIQEDESQQSVASDTRIINRRTNKCVDRFHRRIRRRQQTSAVTMTMDILEFIENVKPAQRARKRHEQKQLQKSYLDRQNQICHMQASVKHPPRKDHLMHHSRVNNKRKS</sequence>
<evidence type="ECO:0000256" key="7">
    <source>
        <dbReference type="ARBA" id="ARBA00023163"/>
    </source>
</evidence>
<keyword evidence="5" id="KW-0805">Transcription regulation</keyword>
<keyword evidence="6" id="KW-0010">Activator</keyword>
<organism evidence="12 15">
    <name type="scientific">Limulus polyphemus</name>
    <name type="common">Atlantic horseshoe crab</name>
    <dbReference type="NCBI Taxonomy" id="6850"/>
    <lineage>
        <taxon>Eukaryota</taxon>
        <taxon>Metazoa</taxon>
        <taxon>Ecdysozoa</taxon>
        <taxon>Arthropoda</taxon>
        <taxon>Chelicerata</taxon>
        <taxon>Merostomata</taxon>
        <taxon>Xiphosura</taxon>
        <taxon>Limulidae</taxon>
        <taxon>Limulus</taxon>
    </lineage>
</organism>
<dbReference type="PANTHER" id="PTHR31671">
    <property type="entry name" value="DIABETES AND OBESITY REGULATED, ISOFORM G"/>
    <property type="match status" value="1"/>
</dbReference>
<evidence type="ECO:0000256" key="2">
    <source>
        <dbReference type="ARBA" id="ARBA00004514"/>
    </source>
</evidence>
<evidence type="ECO:0000313" key="14">
    <source>
        <dbReference type="RefSeq" id="XP_022248347.1"/>
    </source>
</evidence>
<reference evidence="13 14" key="1">
    <citation type="submission" date="2025-05" db="UniProtKB">
        <authorList>
            <consortium name="RefSeq"/>
        </authorList>
    </citation>
    <scope>IDENTIFICATION</scope>
    <source>
        <tissue evidence="13 14">Muscle</tissue>
    </source>
</reference>
<evidence type="ECO:0000256" key="3">
    <source>
        <dbReference type="ARBA" id="ARBA00022490"/>
    </source>
</evidence>
<keyword evidence="8" id="KW-0539">Nucleus</keyword>
<feature type="region of interest" description="Disordered" evidence="11">
    <location>
        <begin position="259"/>
        <end position="282"/>
    </location>
</feature>
<dbReference type="RefSeq" id="XP_013780102.1">
    <property type="nucleotide sequence ID" value="XM_013924648.2"/>
</dbReference>
<keyword evidence="9" id="KW-0968">Cytoplasmic vesicle</keyword>
<comment type="subcellular location">
    <subcellularLocation>
        <location evidence="2">Cytoplasm</location>
        <location evidence="2">Cytosol</location>
    </subcellularLocation>
    <subcellularLocation>
        <location evidence="1">Cytoplasmic vesicle</location>
        <location evidence="1">Autophagosome</location>
    </subcellularLocation>
    <subcellularLocation>
        <location evidence="10">Nucleus</location>
        <location evidence="10">Nuclear body</location>
    </subcellularLocation>
</comment>
<evidence type="ECO:0000313" key="13">
    <source>
        <dbReference type="RefSeq" id="XP_013780102.1"/>
    </source>
</evidence>
<evidence type="ECO:0000256" key="11">
    <source>
        <dbReference type="SAM" id="MobiDB-lite"/>
    </source>
</evidence>
<proteinExistence type="predicted"/>
<evidence type="ECO:0000256" key="10">
    <source>
        <dbReference type="ARBA" id="ARBA00034306"/>
    </source>
</evidence>
<evidence type="ECO:0000256" key="5">
    <source>
        <dbReference type="ARBA" id="ARBA00023015"/>
    </source>
</evidence>
<dbReference type="RefSeq" id="XP_022248352.1">
    <property type="nucleotide sequence ID" value="XM_022392644.1"/>
</dbReference>
<evidence type="ECO:0000313" key="12">
    <source>
        <dbReference type="Proteomes" id="UP000694941"/>
    </source>
</evidence>
<dbReference type="RefSeq" id="XP_022248347.1">
    <property type="nucleotide sequence ID" value="XM_022392639.1"/>
</dbReference>
<keyword evidence="7" id="KW-0804">Transcription</keyword>
<keyword evidence="4" id="KW-0072">Autophagy</keyword>
<dbReference type="Proteomes" id="UP000694941">
    <property type="component" value="Unplaced"/>
</dbReference>
<evidence type="ECO:0000256" key="8">
    <source>
        <dbReference type="ARBA" id="ARBA00023242"/>
    </source>
</evidence>
<dbReference type="Pfam" id="PF14839">
    <property type="entry name" value="DOR"/>
    <property type="match status" value="1"/>
</dbReference>
<keyword evidence="12" id="KW-1185">Reference proteome</keyword>
<protein>
    <submittedName>
        <fullName evidence="13 14">Tumor protein p53-inducible nuclear protein 1-like</fullName>
    </submittedName>
</protein>
<evidence type="ECO:0000256" key="6">
    <source>
        <dbReference type="ARBA" id="ARBA00023159"/>
    </source>
</evidence>
<dbReference type="GeneID" id="106464500"/>
<dbReference type="PANTHER" id="PTHR31671:SF3">
    <property type="entry name" value="DIABETES AND OBESITY REGULATED, ISOFORM G"/>
    <property type="match status" value="1"/>
</dbReference>
<evidence type="ECO:0000256" key="9">
    <source>
        <dbReference type="ARBA" id="ARBA00023329"/>
    </source>
</evidence>
<keyword evidence="3" id="KW-0963">Cytoplasm</keyword>
<gene>
    <name evidence="13 14 15" type="primary">LOC106464500</name>
</gene>
<evidence type="ECO:0000256" key="4">
    <source>
        <dbReference type="ARBA" id="ARBA00023006"/>
    </source>
</evidence>
<dbReference type="InterPro" id="IPR029431">
    <property type="entry name" value="TP53INP"/>
</dbReference>